<dbReference type="GO" id="GO:0071763">
    <property type="term" value="P:nuclear membrane organization"/>
    <property type="evidence" value="ECO:0007669"/>
    <property type="project" value="TreeGrafter"/>
</dbReference>
<keyword evidence="4 8" id="KW-1133">Transmembrane helix</keyword>
<dbReference type="GO" id="GO:0005783">
    <property type="term" value="C:endoplasmic reticulum"/>
    <property type="evidence" value="ECO:0007669"/>
    <property type="project" value="TreeGrafter"/>
</dbReference>
<comment type="subcellular location">
    <subcellularLocation>
        <location evidence="1">Nucleus inner membrane</location>
    </subcellularLocation>
</comment>
<feature type="compositionally biased region" description="Low complexity" evidence="7">
    <location>
        <begin position="18"/>
        <end position="28"/>
    </location>
</feature>
<dbReference type="GO" id="GO:0034399">
    <property type="term" value="C:nuclear periphery"/>
    <property type="evidence" value="ECO:0007669"/>
    <property type="project" value="TreeGrafter"/>
</dbReference>
<evidence type="ECO:0000256" key="1">
    <source>
        <dbReference type="ARBA" id="ARBA00004540"/>
    </source>
</evidence>
<gene>
    <name evidence="11 12" type="primary">LOC110419483</name>
</gene>
<evidence type="ECO:0000256" key="3">
    <source>
        <dbReference type="ARBA" id="ARBA00022692"/>
    </source>
</evidence>
<proteinExistence type="predicted"/>
<dbReference type="InterPro" id="IPR044780">
    <property type="entry name" value="Heh2/Src1"/>
</dbReference>
<dbReference type="GO" id="GO:0003682">
    <property type="term" value="F:chromatin binding"/>
    <property type="evidence" value="ECO:0007669"/>
    <property type="project" value="InterPro"/>
</dbReference>
<reference evidence="11 12" key="1">
    <citation type="submission" date="2025-04" db="UniProtKB">
        <authorList>
            <consortium name="RefSeq"/>
        </authorList>
    </citation>
    <scope>IDENTIFICATION</scope>
    <source>
        <tissue evidence="11 12">Leaf</tissue>
    </source>
</reference>
<evidence type="ECO:0000256" key="6">
    <source>
        <dbReference type="ARBA" id="ARBA00023242"/>
    </source>
</evidence>
<keyword evidence="2" id="KW-0597">Phosphoprotein</keyword>
<evidence type="ECO:0000256" key="8">
    <source>
        <dbReference type="SAM" id="Phobius"/>
    </source>
</evidence>
<feature type="domain" description="Man1/Src1-like C-terminal" evidence="9">
    <location>
        <begin position="86"/>
        <end position="344"/>
    </location>
</feature>
<evidence type="ECO:0000256" key="7">
    <source>
        <dbReference type="SAM" id="MobiDB-lite"/>
    </source>
</evidence>
<organism evidence="10 12">
    <name type="scientific">Herrania umbratica</name>
    <dbReference type="NCBI Taxonomy" id="108875"/>
    <lineage>
        <taxon>Eukaryota</taxon>
        <taxon>Viridiplantae</taxon>
        <taxon>Streptophyta</taxon>
        <taxon>Embryophyta</taxon>
        <taxon>Tracheophyta</taxon>
        <taxon>Spermatophyta</taxon>
        <taxon>Magnoliopsida</taxon>
        <taxon>eudicotyledons</taxon>
        <taxon>Gunneridae</taxon>
        <taxon>Pentapetalae</taxon>
        <taxon>rosids</taxon>
        <taxon>malvids</taxon>
        <taxon>Malvales</taxon>
        <taxon>Malvaceae</taxon>
        <taxon>Byttnerioideae</taxon>
        <taxon>Herrania</taxon>
    </lineage>
</organism>
<protein>
    <submittedName>
        <fullName evidence="11 12">Uncharacterized protein LOC110419483 isoform X1</fullName>
    </submittedName>
</protein>
<name>A0A6J1AN20_9ROSI</name>
<evidence type="ECO:0000256" key="5">
    <source>
        <dbReference type="ARBA" id="ARBA00023136"/>
    </source>
</evidence>
<evidence type="ECO:0000256" key="2">
    <source>
        <dbReference type="ARBA" id="ARBA00022553"/>
    </source>
</evidence>
<feature type="transmembrane region" description="Helical" evidence="8">
    <location>
        <begin position="46"/>
        <end position="70"/>
    </location>
</feature>
<dbReference type="RefSeq" id="XP_021288241.1">
    <property type="nucleotide sequence ID" value="XM_021432566.1"/>
</dbReference>
<evidence type="ECO:0000259" key="9">
    <source>
        <dbReference type="Pfam" id="PF09402"/>
    </source>
</evidence>
<dbReference type="PANTHER" id="PTHR47808:SF2">
    <property type="entry name" value="LEM DOMAIN-CONTAINING PROTEIN 2"/>
    <property type="match status" value="1"/>
</dbReference>
<keyword evidence="5 8" id="KW-0472">Membrane</keyword>
<dbReference type="OrthoDB" id="341403at2759"/>
<dbReference type="InterPro" id="IPR041885">
    <property type="entry name" value="MAN1_winged_helix_dom"/>
</dbReference>
<evidence type="ECO:0000313" key="12">
    <source>
        <dbReference type="RefSeq" id="XP_021288241.1"/>
    </source>
</evidence>
<keyword evidence="3 8" id="KW-0812">Transmembrane</keyword>
<dbReference type="PANTHER" id="PTHR47808">
    <property type="entry name" value="INNER NUCLEAR MEMBRANE PROTEIN HEH2-RELATED"/>
    <property type="match status" value="1"/>
</dbReference>
<feature type="transmembrane region" description="Helical" evidence="8">
    <location>
        <begin position="234"/>
        <end position="252"/>
    </location>
</feature>
<dbReference type="Gene3D" id="1.10.10.1180">
    <property type="entry name" value="MAN1, winged-helix domain"/>
    <property type="match status" value="1"/>
</dbReference>
<dbReference type="RefSeq" id="XP_021288234.1">
    <property type="nucleotide sequence ID" value="XM_021432559.1"/>
</dbReference>
<feature type="region of interest" description="Disordered" evidence="7">
    <location>
        <begin position="1"/>
        <end position="31"/>
    </location>
</feature>
<keyword evidence="6" id="KW-0539">Nucleus</keyword>
<dbReference type="GO" id="GO:0005637">
    <property type="term" value="C:nuclear inner membrane"/>
    <property type="evidence" value="ECO:0007669"/>
    <property type="project" value="UniProtKB-SubCell"/>
</dbReference>
<evidence type="ECO:0000313" key="10">
    <source>
        <dbReference type="Proteomes" id="UP000504621"/>
    </source>
</evidence>
<accession>A0A6J1AN20</accession>
<keyword evidence="10" id="KW-1185">Reference proteome</keyword>
<feature type="region of interest" description="Disordered" evidence="7">
    <location>
        <begin position="355"/>
        <end position="381"/>
    </location>
</feature>
<dbReference type="Pfam" id="PF09402">
    <property type="entry name" value="MSC"/>
    <property type="match status" value="1"/>
</dbReference>
<evidence type="ECO:0000313" key="11">
    <source>
        <dbReference type="RefSeq" id="XP_021288234.1"/>
    </source>
</evidence>
<dbReference type="GeneID" id="110419483"/>
<evidence type="ECO:0000256" key="4">
    <source>
        <dbReference type="ARBA" id="ARBA00022989"/>
    </source>
</evidence>
<dbReference type="AlphaFoldDB" id="A0A6J1AN20"/>
<dbReference type="InterPro" id="IPR018996">
    <property type="entry name" value="Man1/Src1-like_C"/>
</dbReference>
<dbReference type="Proteomes" id="UP000504621">
    <property type="component" value="Unplaced"/>
</dbReference>
<sequence length="393" mass="44336">MSSSTPTPKKRPKPKPNSPSKSSTSKSSLNSILEPPRSLFPSKGEFLRLIAALAIASSVALSCNFFATFFTSTSKSFCDSNLDSIDSLSDSCEPCPSNGECYEGKLECIHGYRRHGKLCVEDRDINETAKKFSKWIEVRLCEAYAQSLCYGTGTVWAREHDIWNDLDGHELMQNFGPDNATYLSAKQRVMEMIVKLLETRINTHGIQEVKCPDSLAEYFKPFTCRIRQLISNHALIIVPVCAGLLGFAMLFWKVHQKRCLSARIEELYHQVCDILEEKTLRSKSVNGGGESWVVASWLRDHLLFPRERKDPQLWKKVEELVQEDSRVDRYPKLIKGESKVVWEWQVEGSLSSSRMRKKGEGVTSKPDGGINTNSNQSDHKVKAAVLQDTLSVH</sequence>